<keyword evidence="4" id="KW-1185">Reference proteome</keyword>
<comment type="caution">
    <text evidence="3">The sequence shown here is derived from an EMBL/GenBank/DDBJ whole genome shotgun (WGS) entry which is preliminary data.</text>
</comment>
<dbReference type="PANTHER" id="PTHR40535:SF1">
    <property type="entry name" value="CHROMOSOME UNDETERMINED SCAFFOLD_9, WHOLE GENOME SHOTGUN SEQUENCE"/>
    <property type="match status" value="1"/>
</dbReference>
<accession>A0A9N8HKQ4</accession>
<keyword evidence="2" id="KW-0812">Transmembrane</keyword>
<gene>
    <name evidence="3" type="ORF">SEMRO_771_G200120.1</name>
</gene>
<sequence length="238" mass="27125">MNWWWLQVLCINLLAGFAAVSIFLIHGEEQERLKWVAAPSTLPLYTTDEVCRDKESNKILNCGGCGGCSNRHDIKLYHDKRDTLTGIMVECAQADFIFRGDALECLKERSGLTEHCASCWVLNYVCNTHNCIRTCIKHRYLPFLPSWNAWNSEPLDPCIACDEKLCGPVFVDCAGANRRRAGVITDIERDNQQEICNKVDWDWVLGDDDEKTEDKTKDQNMVEKEGDGMAQEATREEL</sequence>
<reference evidence="3" key="1">
    <citation type="submission" date="2020-06" db="EMBL/GenBank/DDBJ databases">
        <authorList>
            <consortium name="Plant Systems Biology data submission"/>
        </authorList>
    </citation>
    <scope>NUCLEOTIDE SEQUENCE</scope>
    <source>
        <strain evidence="3">D6</strain>
    </source>
</reference>
<proteinExistence type="predicted"/>
<dbReference type="PANTHER" id="PTHR40535">
    <property type="entry name" value="CHROMOSOME UNDETERMINED SCAFFOLD_9, WHOLE GENOME SHOTGUN SEQUENCE"/>
    <property type="match status" value="1"/>
</dbReference>
<evidence type="ECO:0000256" key="1">
    <source>
        <dbReference type="SAM" id="MobiDB-lite"/>
    </source>
</evidence>
<dbReference type="AlphaFoldDB" id="A0A9N8HKQ4"/>
<dbReference type="OrthoDB" id="10261863at2759"/>
<name>A0A9N8HKQ4_9STRA</name>
<feature type="region of interest" description="Disordered" evidence="1">
    <location>
        <begin position="207"/>
        <end position="238"/>
    </location>
</feature>
<evidence type="ECO:0000313" key="4">
    <source>
        <dbReference type="Proteomes" id="UP001153069"/>
    </source>
</evidence>
<evidence type="ECO:0000256" key="2">
    <source>
        <dbReference type="SAM" id="Phobius"/>
    </source>
</evidence>
<protein>
    <submittedName>
        <fullName evidence="3">Uncharacterized protein</fullName>
    </submittedName>
</protein>
<keyword evidence="2" id="KW-0472">Membrane</keyword>
<dbReference type="EMBL" id="CAICTM010000770">
    <property type="protein sequence ID" value="CAB9516267.1"/>
    <property type="molecule type" value="Genomic_DNA"/>
</dbReference>
<organism evidence="3 4">
    <name type="scientific">Seminavis robusta</name>
    <dbReference type="NCBI Taxonomy" id="568900"/>
    <lineage>
        <taxon>Eukaryota</taxon>
        <taxon>Sar</taxon>
        <taxon>Stramenopiles</taxon>
        <taxon>Ochrophyta</taxon>
        <taxon>Bacillariophyta</taxon>
        <taxon>Bacillariophyceae</taxon>
        <taxon>Bacillariophycidae</taxon>
        <taxon>Naviculales</taxon>
        <taxon>Naviculaceae</taxon>
        <taxon>Seminavis</taxon>
    </lineage>
</organism>
<keyword evidence="2" id="KW-1133">Transmembrane helix</keyword>
<feature type="transmembrane region" description="Helical" evidence="2">
    <location>
        <begin position="6"/>
        <end position="25"/>
    </location>
</feature>
<feature type="compositionally biased region" description="Basic and acidic residues" evidence="1">
    <location>
        <begin position="212"/>
        <end position="238"/>
    </location>
</feature>
<evidence type="ECO:0000313" key="3">
    <source>
        <dbReference type="EMBL" id="CAB9516267.1"/>
    </source>
</evidence>
<dbReference type="Proteomes" id="UP001153069">
    <property type="component" value="Unassembled WGS sequence"/>
</dbReference>